<sequence>MTTCLFPIRSQPTGNTNGNGGGIIDVQLPSKRALFSFCKIHRLTVEKMIHATWALVLRRYVGSDTVAFLVSTPAATADCSTYFACLMEEPEPFMSYLISIEDYYHSSPAECLQGNPKTAVVNTGVYYHGADEERHQNGGILVTNMLIQVCLQRKHDLVVNADFRTDSPKLSLMYDASVEARCAQNVASTLAKALSEIISLDAQSVMSVNEMDLLSQRDQEQLRNLNHHYPPAIDSCIHEMIAVQARATPDAEAICSWDGSLTYRELEDLSSRLAMYLQREYPQQTGPEKAVGICFEKSFAAVVAELAVIKTGSAFVPLDGGHPTDRLKTIVDIAEISLVLASPQWAARCKGLVASSVCVPVSKIHLRDMLSSVEPRSPAPAPRSSVAPDNAAFILFTSGSTGKPKAVVQPHGAICALFKSHAKGLHVDSSCRVLQFAAYTFDVSTMDIFTTLMQGGCLCIPSEDCRRTNLAGFIRETQVNWADLTATVANLLYPHQVPTLKTLVLAGEAVQEEHLERWFGHVRLINCYGPVESGNCTAYEFQDRHGKPAATMGYALDGARCWIANPQNLDRLASIGEVGEILVEGPTLSRCYLKDPLRTQTAFVEDLRWSTRGPFSYPVYQGRRRFYRTADMAYMDPDGMLVFVGRSDQQVKVHGQRVELMEIEYHLTTFLPSTKSRAVVAYPRSGPLAEKLVAVLQLERAGTHGYTSKSQAFGPFHPLDSPQADLFLRSRLPGYMVPSMLLSIDQIPLTGSGKSDRKRIHDMLCSLPEEVRCASLEGFDLPPLAADETVPRAISVFLSDIFNLDAVRHRDIPLDKLGLSSIQAMALLTWLKSQYGAKLSIEYLSKDGVSVRSLAEAVQAEALGTLMSRVDLERDVRQLTESLSLKVRQNLRSTENDDSSPFRSPKYVLLTGGTGYLGIEIFRQMLLQPTVRSIHVLIQDGNQEDGLQRLRQALFATGHQWDRVWEERVVIWSGDLSQPQLGLQEEHWELLTSGKIDSIIHNGAVVRYNLCYEKLKSVNVLSTVEILRAMSLSPSAISLVYVSGGQRLSPEEEYSETARMRQAARSTGYSQSKLVSELIVSGTAKEFATILGHRLSIVRPGYIIGSPTHGVANTRDYIWRLLAGTVEAGIMNHAADNEWIFICDVEQVAQKTLSRISSPTTADGDENQASVTTIMDGAYLSDIWELLGQELQCILRPLPSSQWWARLRLVVEQQGDSHMLWPLYFLLNQEQGAFTCLWKSNTSTANKDMVLEAIKKNVDYLKQIGFLHGARMDGSHLEGSVQAMKGLPEQSVRALGRQEDVTY</sequence>
<dbReference type="Gene3D" id="3.40.50.720">
    <property type="entry name" value="NAD(P)-binding Rossmann-like Domain"/>
    <property type="match status" value="1"/>
</dbReference>
<evidence type="ECO:0000256" key="1">
    <source>
        <dbReference type="ARBA" id="ARBA00022450"/>
    </source>
</evidence>
<accession>A0ABR2XFM2</accession>
<dbReference type="PROSITE" id="PS00012">
    <property type="entry name" value="PHOSPHOPANTETHEINE"/>
    <property type="match status" value="1"/>
</dbReference>
<dbReference type="PROSITE" id="PS50075">
    <property type="entry name" value="CARRIER"/>
    <property type="match status" value="1"/>
</dbReference>
<feature type="domain" description="Carrier" evidence="3">
    <location>
        <begin position="785"/>
        <end position="862"/>
    </location>
</feature>
<dbReference type="InterPro" id="IPR010071">
    <property type="entry name" value="AA_adenyl_dom"/>
</dbReference>
<dbReference type="InterPro" id="IPR013120">
    <property type="entry name" value="FAR_NAD-bd"/>
</dbReference>
<evidence type="ECO:0000313" key="5">
    <source>
        <dbReference type="Proteomes" id="UP001465668"/>
    </source>
</evidence>
<dbReference type="InterPro" id="IPR000873">
    <property type="entry name" value="AMP-dep_synth/lig_dom"/>
</dbReference>
<evidence type="ECO:0000313" key="4">
    <source>
        <dbReference type="EMBL" id="KAK9772589.1"/>
    </source>
</evidence>
<keyword evidence="2" id="KW-0597">Phosphoprotein</keyword>
<proteinExistence type="predicted"/>
<dbReference type="PANTHER" id="PTHR44845">
    <property type="entry name" value="CARRIER DOMAIN-CONTAINING PROTEIN"/>
    <property type="match status" value="1"/>
</dbReference>
<comment type="caution">
    <text evidence="4">The sequence shown here is derived from an EMBL/GenBank/DDBJ whole genome shotgun (WGS) entry which is preliminary data.</text>
</comment>
<gene>
    <name evidence="4" type="ORF">SCAR479_10806</name>
</gene>
<keyword evidence="1" id="KW-0596">Phosphopantetheine</keyword>
<dbReference type="PIRSF" id="PIRSF001617">
    <property type="entry name" value="Alpha-AR"/>
    <property type="match status" value="1"/>
</dbReference>
<dbReference type="EMBL" id="JARVKM010000060">
    <property type="protein sequence ID" value="KAK9772589.1"/>
    <property type="molecule type" value="Genomic_DNA"/>
</dbReference>
<dbReference type="Proteomes" id="UP001465668">
    <property type="component" value="Unassembled WGS sequence"/>
</dbReference>
<dbReference type="SUPFAM" id="SSF51735">
    <property type="entry name" value="NAD(P)-binding Rossmann-fold domains"/>
    <property type="match status" value="1"/>
</dbReference>
<dbReference type="SUPFAM" id="SSF56801">
    <property type="entry name" value="Acetyl-CoA synthetase-like"/>
    <property type="match status" value="1"/>
</dbReference>
<dbReference type="Pfam" id="PF00550">
    <property type="entry name" value="PP-binding"/>
    <property type="match status" value="1"/>
</dbReference>
<dbReference type="InterPro" id="IPR020845">
    <property type="entry name" value="AMP-binding_CS"/>
</dbReference>
<evidence type="ECO:0000256" key="2">
    <source>
        <dbReference type="ARBA" id="ARBA00022553"/>
    </source>
</evidence>
<dbReference type="SUPFAM" id="SSF52777">
    <property type="entry name" value="CoA-dependent acyltransferases"/>
    <property type="match status" value="1"/>
</dbReference>
<dbReference type="PANTHER" id="PTHR44845:SF4">
    <property type="entry name" value="NONRIBOSOMAL PEPTIDE SYNTHASE INPA"/>
    <property type="match status" value="1"/>
</dbReference>
<evidence type="ECO:0000259" key="3">
    <source>
        <dbReference type="PROSITE" id="PS50075"/>
    </source>
</evidence>
<organism evidence="4 5">
    <name type="scientific">Seiridium cardinale</name>
    <dbReference type="NCBI Taxonomy" id="138064"/>
    <lineage>
        <taxon>Eukaryota</taxon>
        <taxon>Fungi</taxon>
        <taxon>Dikarya</taxon>
        <taxon>Ascomycota</taxon>
        <taxon>Pezizomycotina</taxon>
        <taxon>Sordariomycetes</taxon>
        <taxon>Xylariomycetidae</taxon>
        <taxon>Amphisphaeriales</taxon>
        <taxon>Sporocadaceae</taxon>
        <taxon>Seiridium</taxon>
    </lineage>
</organism>
<dbReference type="Gene3D" id="3.30.300.30">
    <property type="match status" value="1"/>
</dbReference>
<dbReference type="InterPro" id="IPR042099">
    <property type="entry name" value="ANL_N_sf"/>
</dbReference>
<dbReference type="CDD" id="cd05918">
    <property type="entry name" value="A_NRPS_SidN3_like"/>
    <property type="match status" value="1"/>
</dbReference>
<protein>
    <submittedName>
        <fullName evidence="4">Carrier domain-containing protein</fullName>
    </submittedName>
</protein>
<reference evidence="4 5" key="1">
    <citation type="submission" date="2024-02" db="EMBL/GenBank/DDBJ databases">
        <title>First draft genome assembly of two strains of Seiridium cardinale.</title>
        <authorList>
            <person name="Emiliani G."/>
            <person name="Scali E."/>
        </authorList>
    </citation>
    <scope>NUCLEOTIDE SEQUENCE [LARGE SCALE GENOMIC DNA]</scope>
    <source>
        <strain evidence="4 5">BM-138-000479</strain>
    </source>
</reference>
<dbReference type="InterPro" id="IPR009081">
    <property type="entry name" value="PP-bd_ACP"/>
</dbReference>
<keyword evidence="5" id="KW-1185">Reference proteome</keyword>
<dbReference type="InterPro" id="IPR036291">
    <property type="entry name" value="NAD(P)-bd_dom_sf"/>
</dbReference>
<dbReference type="PROSITE" id="PS00455">
    <property type="entry name" value="AMP_BINDING"/>
    <property type="match status" value="1"/>
</dbReference>
<dbReference type="NCBIfam" id="TIGR01733">
    <property type="entry name" value="AA-adenyl-dom"/>
    <property type="match status" value="1"/>
</dbReference>
<name>A0ABR2XFM2_9PEZI</name>
<dbReference type="InterPro" id="IPR006162">
    <property type="entry name" value="Ppantetheine_attach_site"/>
</dbReference>
<dbReference type="Pfam" id="PF07993">
    <property type="entry name" value="NAD_binding_4"/>
    <property type="match status" value="1"/>
</dbReference>
<dbReference type="Gene3D" id="3.40.50.12780">
    <property type="entry name" value="N-terminal domain of ligase-like"/>
    <property type="match status" value="1"/>
</dbReference>
<dbReference type="InterPro" id="IPR045851">
    <property type="entry name" value="AMP-bd_C_sf"/>
</dbReference>
<dbReference type="Pfam" id="PF00501">
    <property type="entry name" value="AMP-binding"/>
    <property type="match status" value="1"/>
</dbReference>